<feature type="domain" description="Alanyl-transfer RNA synthetases family profile" evidence="13">
    <location>
        <begin position="16"/>
        <end position="769"/>
    </location>
</feature>
<comment type="cofactor">
    <cofactor evidence="12">
        <name>Zn(2+)</name>
        <dbReference type="ChEBI" id="CHEBI:29105"/>
    </cofactor>
    <text evidence="12">Binds 1 zinc ion per subunit.</text>
</comment>
<feature type="binding site" evidence="12">
    <location>
        <position position="607"/>
    </location>
    <ligand>
        <name>Zn(2+)</name>
        <dbReference type="ChEBI" id="CHEBI:29105"/>
    </ligand>
</feature>
<evidence type="ECO:0000256" key="9">
    <source>
        <dbReference type="ARBA" id="ARBA00022917"/>
    </source>
</evidence>
<dbReference type="Gene3D" id="2.40.30.130">
    <property type="match status" value="1"/>
</dbReference>
<comment type="subunit">
    <text evidence="12">Monomer.</text>
</comment>
<dbReference type="GO" id="GO:0005262">
    <property type="term" value="F:calcium channel activity"/>
    <property type="evidence" value="ECO:0007669"/>
    <property type="project" value="InterPro"/>
</dbReference>
<dbReference type="Proteomes" id="UP000189274">
    <property type="component" value="Unassembled WGS sequence"/>
</dbReference>
<dbReference type="Pfam" id="PF12929">
    <property type="entry name" value="Mid1"/>
    <property type="match status" value="1"/>
</dbReference>
<keyword evidence="7 12" id="KW-0067">ATP-binding</keyword>
<dbReference type="Gene3D" id="3.30.980.10">
    <property type="entry name" value="Threonyl-trna Synthetase, Chain A, domain 2"/>
    <property type="match status" value="1"/>
</dbReference>
<dbReference type="PROSITE" id="PS50860">
    <property type="entry name" value="AA_TRNA_LIGASE_II_ALA"/>
    <property type="match status" value="1"/>
</dbReference>
<dbReference type="InterPro" id="IPR018162">
    <property type="entry name" value="Ala-tRNA-ligase_IIc_anticod-bd"/>
</dbReference>
<dbReference type="InterPro" id="IPR018163">
    <property type="entry name" value="Thr/Ala-tRNA-synth_IIc_edit"/>
</dbReference>
<dbReference type="Gene3D" id="3.10.310.40">
    <property type="match status" value="1"/>
</dbReference>
<dbReference type="FunFam" id="2.40.30.130:FF:000004">
    <property type="entry name" value="Alanine--tRNA ligase"/>
    <property type="match status" value="1"/>
</dbReference>
<dbReference type="HOGENOM" id="CLU_004485_1_0_1"/>
<reference evidence="16" key="1">
    <citation type="journal article" date="2014" name="Microb. Cell Fact.">
        <title>Exploiting Issatchenkia orientalis SD108 for succinic acid production.</title>
        <authorList>
            <person name="Xiao H."/>
            <person name="Shao Z."/>
            <person name="Jiang Y."/>
            <person name="Dole S."/>
            <person name="Zhao H."/>
        </authorList>
    </citation>
    <scope>NUCLEOTIDE SEQUENCE [LARGE SCALE GENOMIC DNA]</scope>
    <source>
        <strain evidence="16">SD108</strain>
    </source>
</reference>
<organism evidence="14 16">
    <name type="scientific">Pichia kudriavzevii</name>
    <name type="common">Yeast</name>
    <name type="synonym">Issatchenkia orientalis</name>
    <dbReference type="NCBI Taxonomy" id="4909"/>
    <lineage>
        <taxon>Eukaryota</taxon>
        <taxon>Fungi</taxon>
        <taxon>Dikarya</taxon>
        <taxon>Ascomycota</taxon>
        <taxon>Saccharomycotina</taxon>
        <taxon>Pichiomycetes</taxon>
        <taxon>Pichiales</taxon>
        <taxon>Pichiaceae</taxon>
        <taxon>Pichia</taxon>
    </lineage>
</organism>
<dbReference type="NCBIfam" id="TIGR00344">
    <property type="entry name" value="alaS"/>
    <property type="match status" value="1"/>
</dbReference>
<evidence type="ECO:0000256" key="8">
    <source>
        <dbReference type="ARBA" id="ARBA00022884"/>
    </source>
</evidence>
<dbReference type="SUPFAM" id="SSF55681">
    <property type="entry name" value="Class II aaRS and biotin synthetases"/>
    <property type="match status" value="1"/>
</dbReference>
<dbReference type="Pfam" id="PF02272">
    <property type="entry name" value="DHHA1"/>
    <property type="match status" value="1"/>
</dbReference>
<dbReference type="EMBL" id="JQFK01000005">
    <property type="protein sequence ID" value="KGK39868.1"/>
    <property type="molecule type" value="Genomic_DNA"/>
</dbReference>
<dbReference type="EC" id="6.1.1.7" evidence="12"/>
<dbReference type="InterPro" id="IPR002318">
    <property type="entry name" value="Ala-tRNA-lgiase_IIc"/>
</dbReference>
<feature type="binding site" evidence="12">
    <location>
        <position position="726"/>
    </location>
    <ligand>
        <name>Zn(2+)</name>
        <dbReference type="ChEBI" id="CHEBI:29105"/>
    </ligand>
</feature>
<evidence type="ECO:0000256" key="4">
    <source>
        <dbReference type="ARBA" id="ARBA00022723"/>
    </source>
</evidence>
<dbReference type="GO" id="GO:0005739">
    <property type="term" value="C:mitochondrion"/>
    <property type="evidence" value="ECO:0007669"/>
    <property type="project" value="UniProtKB-SubCell"/>
</dbReference>
<dbReference type="FunFam" id="3.30.980.10:FF:000004">
    <property type="entry name" value="Alanine--tRNA ligase, cytoplasmic"/>
    <property type="match status" value="1"/>
</dbReference>
<keyword evidence="8 12" id="KW-0694">RNA-binding</keyword>
<evidence type="ECO:0000256" key="2">
    <source>
        <dbReference type="ARBA" id="ARBA00022555"/>
    </source>
</evidence>
<dbReference type="GO" id="GO:0005524">
    <property type="term" value="F:ATP binding"/>
    <property type="evidence" value="ECO:0007669"/>
    <property type="project" value="UniProtKB-UniRule"/>
</dbReference>
<dbReference type="InterPro" id="IPR018165">
    <property type="entry name" value="Ala-tRNA-synth_IIc_core"/>
</dbReference>
<dbReference type="Pfam" id="PF01411">
    <property type="entry name" value="tRNA-synt_2c"/>
    <property type="match status" value="1"/>
</dbReference>
<keyword evidence="12" id="KW-0963">Cytoplasm</keyword>
<dbReference type="GO" id="GO:0070143">
    <property type="term" value="P:mitochondrial alanyl-tRNA aminoacylation"/>
    <property type="evidence" value="ECO:0007669"/>
    <property type="project" value="UniProtKB-UniRule"/>
</dbReference>
<dbReference type="SMART" id="SM00863">
    <property type="entry name" value="tRNA_SAD"/>
    <property type="match status" value="1"/>
</dbReference>
<dbReference type="PANTHER" id="PTHR11777">
    <property type="entry name" value="ALANYL-TRNA SYNTHETASE"/>
    <property type="match status" value="1"/>
</dbReference>
<evidence type="ECO:0000313" key="14">
    <source>
        <dbReference type="EMBL" id="KGK39868.1"/>
    </source>
</evidence>
<keyword evidence="5 12" id="KW-0547">Nucleotide-binding</keyword>
<dbReference type="eggNOG" id="KOG0188">
    <property type="taxonomic scope" value="Eukaryota"/>
</dbReference>
<dbReference type="FunFam" id="3.30.930.10:FF:000011">
    <property type="entry name" value="Alanine--tRNA ligase, cytoplasmic"/>
    <property type="match status" value="1"/>
</dbReference>
<dbReference type="InterPro" id="IPR059090">
    <property type="entry name" value="ALA1_helical"/>
</dbReference>
<reference evidence="17" key="3">
    <citation type="journal article" date="2017" name="Genome Announc.">
        <title>Genome sequences of Cyberlindnera fabianii 65, Pichia kudriavzevii 129, and Saccharomyces cerevisiae 131 isolated from fermented masau fruits in Zimbabwe.</title>
        <authorList>
            <person name="van Rijswijck I.M.H."/>
            <person name="Derks M.F.L."/>
            <person name="Abee T."/>
            <person name="de Ridder D."/>
            <person name="Smid E.J."/>
        </authorList>
    </citation>
    <scope>NUCLEOTIDE SEQUENCE [LARGE SCALE GENOMIC DNA]</scope>
    <source>
        <strain evidence="17">129</strain>
    </source>
</reference>
<comment type="function">
    <text evidence="12">Catalyzes the attachment of alanine to tRNA(Ala) in a two-step reaction: alanine is first activated by ATP to form Ala-AMP and then transferred to the acceptor end of tRNA(Ala). Also edits incorrectly charged tRNA(Ala) via its editing domain.</text>
</comment>
<comment type="catalytic activity">
    <reaction evidence="11 12">
        <text>tRNA(Ala) + L-alanine + ATP = L-alanyl-tRNA(Ala) + AMP + diphosphate</text>
        <dbReference type="Rhea" id="RHEA:12540"/>
        <dbReference type="Rhea" id="RHEA-COMP:9657"/>
        <dbReference type="Rhea" id="RHEA-COMP:9923"/>
        <dbReference type="ChEBI" id="CHEBI:30616"/>
        <dbReference type="ChEBI" id="CHEBI:33019"/>
        <dbReference type="ChEBI" id="CHEBI:57972"/>
        <dbReference type="ChEBI" id="CHEBI:78442"/>
        <dbReference type="ChEBI" id="CHEBI:78497"/>
        <dbReference type="ChEBI" id="CHEBI:456215"/>
        <dbReference type="EC" id="6.1.1.7"/>
    </reaction>
</comment>
<sequence length="1474" mass="164490">MSIYTNPATNPKIKEWPAAKVRDTFLNYFKSKGHTFVPSSSVIPHDDPTLLFANAGMNQYKPIFLGTVDPSSSFANLKRAVNSQKCIRAGGKHNDLEDVGRDSYHHTFFEMLGNWSFGDYFKEGAIKYSWELLTEVYGIPKDRLYVTYFGGDEKTGLEPDLEAKGLWQQVGVADDHILPGNVKDNFWEMGDQGPCGPCSEIHYDRIGGRNAASLVNEDDPDVLEIWNNVFMQYNREPDGSLVPLPAKHIDTGLGFERLVSLLQDVRSNYDTDVFYPIFQKIQEITGVRPYTGKFGKDDSDGIDTAYRVLADHVRTLTFALADGGVPNNEGRGYVLRRILRRGARYVRKYMNYPIGNFFSQLAPTLIEQVKHIFPELEKDPSTIFEILDEEEASFARTLDRGEKLFEQYALIASKTPEQTLSGKDVWRLYDTYGFPVDLTRLMAEEAGLKIDEEGFEKARLESKEASKGTGTKTGKTLLKLDVHALASLNDQSVPKTDDSFKYDTKDIHAKVLSIYSNGQFVDSISQSEQQVGIVLDKTPFYAEQGGQEFDTGKIVIDGKSEFSVENVQVYGGYVFHTGFVQEGELKVGDDIIAGYDELRRWPLRNNHTGTHILNFALRKVLGDSVDQKGSLVAPEKLRFDFSHKKAVELKELEQVENITNKLIKDNLKVYAKPVELEIAKGINGLRAVFGETYPDPVRVVSVGVPVDDLLADPSNEKWNNYSIEFCGGTHVAKTDDIKEFVIIEESGIAKGIRRIVAVSGMEAKEVQRKASEFNGILNEVEKLPYGEVKERRIKELGTELGKLSISVIEKAALKDKFSKIEKAVKDETKSRVKKDTAKVMDAVKSYFETPEHSAVCTLKVTAGANAKIVAEAINYMKKEQKESCLYLVLGEDQGKVAQGVYLSPAVQDKIAAVEVATKAAEYIGGRAGGKGNSCQGMGDKAENADKAVEEIKTLLEKLSLGNLSGSSLNTLFSATIDHNIDDEYKSTDIVNSYILAESVPVKDNIPYGSMLGYRFKPNMSAEFTHSYQIIIYLSASLCQLPVNWNTSISNNGLTLYYTFNETIANNTDFKNMEKVDFQGGYASAIAETEIISTDSDYMLYLMIQPQQCNNCTAEDIWVYEFAASQRKVMFLYDTEPRISVLDVDYEAAIFQTGDIPFGQNSSYSLYLFKDEYPIPIGLNQSWCAISENQQYDKKISVNESLVSSLKNAFVVSDLDIAKTYTGVLVITNDIIPYGGGIFEPFVFTMSKTRSCKLAYGLEFCDEVAYAVPISESYLYGKESWSEFVSSYDNYSESLYQPFEYALQQVACDTELDARYSPIRTCNDCKYSYKQWLCAVTIPRCVSSLNSGVFNLNYTAEQGRNEYIAEHIKPPLPYSEILPCLNVCQAIVRDCPADFGFGCPETPELVQLSYGDQELLKGNSDADDTDDDESNAIAELVRETLSDGSIQTYRLCNYLGVSNIYTSSSSAEATSSAST</sequence>
<keyword evidence="2 12" id="KW-0820">tRNA-binding</keyword>
<dbReference type="VEuPathDB" id="FungiDB:C5L36_0A00900"/>
<dbReference type="SUPFAM" id="SSF101353">
    <property type="entry name" value="Putative anticodon-binding domain of alanyl-tRNA synthetase (AlaRS)"/>
    <property type="match status" value="1"/>
</dbReference>
<evidence type="ECO:0000256" key="6">
    <source>
        <dbReference type="ARBA" id="ARBA00022833"/>
    </source>
</evidence>
<dbReference type="GO" id="GO:0000049">
    <property type="term" value="F:tRNA binding"/>
    <property type="evidence" value="ECO:0007669"/>
    <property type="project" value="UniProtKB-KW"/>
</dbReference>
<dbReference type="Proteomes" id="UP000029867">
    <property type="component" value="Unassembled WGS sequence"/>
</dbReference>
<evidence type="ECO:0000256" key="10">
    <source>
        <dbReference type="ARBA" id="ARBA00023146"/>
    </source>
</evidence>
<dbReference type="InterPro" id="IPR009000">
    <property type="entry name" value="Transl_B-barrel_sf"/>
</dbReference>
<protein>
    <recommendedName>
        <fullName evidence="12">Alanine--tRNA ligase</fullName>
        <ecNumber evidence="12">6.1.1.7</ecNumber>
    </recommendedName>
    <alternativeName>
        <fullName evidence="12">Alanyl-tRNA synthetase</fullName>
        <shortName evidence="12">AlaRS</shortName>
    </alternativeName>
</protein>
<reference evidence="15" key="4">
    <citation type="submission" date="2017-01" db="EMBL/GenBank/DDBJ databases">
        <authorList>
            <person name="Mah S.A."/>
            <person name="Swanson W.J."/>
            <person name="Moy G.W."/>
            <person name="Vacquier V.D."/>
        </authorList>
    </citation>
    <scope>NUCLEOTIDE SEQUENCE [LARGE SCALE GENOMIC DNA]</scope>
    <source>
        <strain evidence="15">129</strain>
    </source>
</reference>
<dbReference type="GO" id="GO:0008270">
    <property type="term" value="F:zinc ion binding"/>
    <property type="evidence" value="ECO:0007669"/>
    <property type="project" value="UniProtKB-UniRule"/>
</dbReference>
<keyword evidence="12" id="KW-0496">Mitochondrion</keyword>
<dbReference type="PANTHER" id="PTHR11777:SF9">
    <property type="entry name" value="ALANINE--TRNA LIGASE, CYTOPLASMIC"/>
    <property type="match status" value="1"/>
</dbReference>
<dbReference type="GO" id="GO:0002161">
    <property type="term" value="F:aminoacyl-tRNA deacylase activity"/>
    <property type="evidence" value="ECO:0007669"/>
    <property type="project" value="TreeGrafter"/>
</dbReference>
<dbReference type="InterPro" id="IPR045864">
    <property type="entry name" value="aa-tRNA-synth_II/BPL/LPL"/>
</dbReference>
<comment type="similarity">
    <text evidence="1">Belongs to the class-II aminoacyl-tRNA synthetase family. Alax-L subfamily.</text>
</comment>
<feature type="binding site" evidence="12">
    <location>
        <position position="730"/>
    </location>
    <ligand>
        <name>Zn(2+)</name>
        <dbReference type="ChEBI" id="CHEBI:29105"/>
    </ligand>
</feature>
<evidence type="ECO:0000256" key="11">
    <source>
        <dbReference type="ARBA" id="ARBA00048300"/>
    </source>
</evidence>
<keyword evidence="9 12" id="KW-0648">Protein biosynthesis</keyword>
<evidence type="ECO:0000256" key="3">
    <source>
        <dbReference type="ARBA" id="ARBA00022598"/>
    </source>
</evidence>
<name>A0A099P4F1_PICKU</name>
<dbReference type="GO" id="GO:0098703">
    <property type="term" value="P:calcium ion import across plasma membrane"/>
    <property type="evidence" value="ECO:0007669"/>
    <property type="project" value="InterPro"/>
</dbReference>
<dbReference type="InterPro" id="IPR050058">
    <property type="entry name" value="Ala-tRNA_ligase"/>
</dbReference>
<keyword evidence="6 12" id="KW-0862">Zinc</keyword>
<dbReference type="Gene3D" id="3.30.930.10">
    <property type="entry name" value="Bira Bifunctional Protein, Domain 2"/>
    <property type="match status" value="1"/>
</dbReference>
<comment type="subcellular location">
    <subcellularLocation>
        <location evidence="12">Mitochondrion</location>
    </subcellularLocation>
    <subcellularLocation>
        <location evidence="12">Cytoplasm</location>
    </subcellularLocation>
</comment>
<dbReference type="SUPFAM" id="SSF50447">
    <property type="entry name" value="Translation proteins"/>
    <property type="match status" value="1"/>
</dbReference>
<evidence type="ECO:0000259" key="13">
    <source>
        <dbReference type="PROSITE" id="PS50860"/>
    </source>
</evidence>
<keyword evidence="3 12" id="KW-0436">Ligase</keyword>
<proteinExistence type="inferred from homology"/>
<dbReference type="Pfam" id="PF07973">
    <property type="entry name" value="tRNA_SAD"/>
    <property type="match status" value="1"/>
</dbReference>
<evidence type="ECO:0000256" key="7">
    <source>
        <dbReference type="ARBA" id="ARBA00022840"/>
    </source>
</evidence>
<dbReference type="InterPro" id="IPR018164">
    <property type="entry name" value="Ala-tRNA-synth_IIc_N"/>
</dbReference>
<dbReference type="VEuPathDB" id="FungiDB:C5L36_0A00890"/>
<dbReference type="SUPFAM" id="SSF55186">
    <property type="entry name" value="ThrRS/AlaRS common domain"/>
    <property type="match status" value="1"/>
</dbReference>
<dbReference type="InterPro" id="IPR012947">
    <property type="entry name" value="tRNA_SAD"/>
</dbReference>
<dbReference type="EMBL" id="MQVM01000026">
    <property type="protein sequence ID" value="ONH71953.1"/>
    <property type="molecule type" value="Genomic_DNA"/>
</dbReference>
<comment type="caution">
    <text evidence="14">The sequence shown here is derived from an EMBL/GenBank/DDBJ whole genome shotgun (WGS) entry which is preliminary data.</text>
</comment>
<keyword evidence="10 12" id="KW-0030">Aminoacyl-tRNA synthetase</keyword>
<accession>A0A099P4F1</accession>
<evidence type="ECO:0000256" key="1">
    <source>
        <dbReference type="ARBA" id="ARBA00008429"/>
    </source>
</evidence>
<gene>
    <name evidence="12" type="primary">ALA1</name>
    <name evidence="15" type="ORF">BOH78_4184</name>
    <name evidence="14" type="ORF">JL09_g980</name>
</gene>
<dbReference type="InterPro" id="IPR024338">
    <property type="entry name" value="MID1/Yam8"/>
</dbReference>
<reference evidence="14" key="2">
    <citation type="submission" date="2014-08" db="EMBL/GenBank/DDBJ databases">
        <title>Exploiting Issatchenkia orientalis SD108 for Succinic Acid Production.</title>
        <authorList>
            <person name="Xiao H."/>
            <person name="Shao Z."/>
            <person name="Jiang Y."/>
            <person name="Dole S."/>
            <person name="Zhao H."/>
        </authorList>
    </citation>
    <scope>NUCLEOTIDE SEQUENCE [LARGE SCALE GENOMIC DNA]</scope>
    <source>
        <strain evidence="14">SD108</strain>
    </source>
</reference>
<dbReference type="GO" id="GO:0004813">
    <property type="term" value="F:alanine-tRNA ligase activity"/>
    <property type="evidence" value="ECO:0007669"/>
    <property type="project" value="UniProtKB-UniRule"/>
</dbReference>
<evidence type="ECO:0000256" key="12">
    <source>
        <dbReference type="HAMAP-Rule" id="MF_03133"/>
    </source>
</evidence>
<evidence type="ECO:0000313" key="16">
    <source>
        <dbReference type="Proteomes" id="UP000029867"/>
    </source>
</evidence>
<dbReference type="HAMAP" id="MF_00036_B">
    <property type="entry name" value="Ala_tRNA_synth_B"/>
    <property type="match status" value="1"/>
</dbReference>
<dbReference type="InterPro" id="IPR003156">
    <property type="entry name" value="DHHA1_dom"/>
</dbReference>
<dbReference type="InterPro" id="IPR023033">
    <property type="entry name" value="Ala_tRNA_ligase_euk/bac"/>
</dbReference>
<dbReference type="CDD" id="cd00673">
    <property type="entry name" value="AlaRS_core"/>
    <property type="match status" value="1"/>
</dbReference>
<keyword evidence="4 12" id="KW-0479">Metal-binding</keyword>
<evidence type="ECO:0000313" key="15">
    <source>
        <dbReference type="EMBL" id="ONH71953.1"/>
    </source>
</evidence>
<evidence type="ECO:0000256" key="5">
    <source>
        <dbReference type="ARBA" id="ARBA00022741"/>
    </source>
</evidence>
<comment type="domain">
    <text evidence="12">Consists of three domains; the N-terminal catalytic domain, the editing domain and the C-terminal C-Ala domain. The editing domain removes incorrectly charged amino acids, while the C-Ala domain, along with tRNA(Ala), serves as a bridge to cooperatively bring together the editing and aminoacylation centers thus stimulating deacylation of misacylated tRNAs.</text>
</comment>
<evidence type="ECO:0000313" key="17">
    <source>
        <dbReference type="Proteomes" id="UP000189274"/>
    </source>
</evidence>
<dbReference type="PRINTS" id="PR00980">
    <property type="entry name" value="TRNASYNTHALA"/>
</dbReference>
<dbReference type="Pfam" id="PF26023">
    <property type="entry name" value="ALA1"/>
    <property type="match status" value="1"/>
</dbReference>
<feature type="binding site" evidence="12">
    <location>
        <position position="611"/>
    </location>
    <ligand>
        <name>Zn(2+)</name>
        <dbReference type="ChEBI" id="CHEBI:29105"/>
    </ligand>
</feature>